<accession>A0A2U9PK22</accession>
<dbReference type="RefSeq" id="WP_003892456.1">
    <property type="nucleotide sequence ID" value="NZ_CP027541.1"/>
</dbReference>
<evidence type="ECO:0000313" key="1">
    <source>
        <dbReference type="EMBL" id="AWT52077.1"/>
    </source>
</evidence>
<organism evidence="1 2">
    <name type="scientific">Mycolicibacterium smegmatis (strain MKD8)</name>
    <name type="common">Mycobacterium smegmatis</name>
    <dbReference type="NCBI Taxonomy" id="1214915"/>
    <lineage>
        <taxon>Bacteria</taxon>
        <taxon>Bacillati</taxon>
        <taxon>Actinomycetota</taxon>
        <taxon>Actinomycetes</taxon>
        <taxon>Mycobacteriales</taxon>
        <taxon>Mycobacteriaceae</taxon>
        <taxon>Mycolicibacterium</taxon>
    </lineage>
</organism>
<name>A0A2U9PK22_MYCSE</name>
<gene>
    <name evidence="1" type="ORF">D806_010880</name>
</gene>
<dbReference type="AlphaFoldDB" id="A0A2U9PK22"/>
<protein>
    <submittedName>
        <fullName evidence="1">Uncharacterized protein</fullName>
    </submittedName>
</protein>
<evidence type="ECO:0000313" key="2">
    <source>
        <dbReference type="Proteomes" id="UP000011200"/>
    </source>
</evidence>
<proteinExistence type="predicted"/>
<dbReference type="GeneID" id="93455934"/>
<dbReference type="EMBL" id="CP027541">
    <property type="protein sequence ID" value="AWT52077.1"/>
    <property type="molecule type" value="Genomic_DNA"/>
</dbReference>
<reference evidence="2" key="2">
    <citation type="submission" date="2018-03" db="EMBL/GenBank/DDBJ databases">
        <authorList>
            <person name="Derbyshire K."/>
            <person name="Gray T.A."/>
            <person name="Champion M."/>
        </authorList>
    </citation>
    <scope>NUCLEOTIDE SEQUENCE [LARGE SCALE GENOMIC DNA]</scope>
    <source>
        <strain evidence="2">MKD8</strain>
    </source>
</reference>
<dbReference type="Proteomes" id="UP000011200">
    <property type="component" value="Chromosome"/>
</dbReference>
<reference evidence="1 2" key="1">
    <citation type="journal article" date="2013" name="Genome Announc.">
        <title>Draft genome sequence of MKD8, a conjugal recipient Mycobacterium smegmatis strain.</title>
        <authorList>
            <person name="Gray T.A."/>
            <person name="Palumbo M.J."/>
            <person name="Derbyshire K.M."/>
        </authorList>
    </citation>
    <scope>NUCLEOTIDE SEQUENCE [LARGE SCALE GENOMIC DNA]</scope>
    <source>
        <strain evidence="1 2">MKD8</strain>
    </source>
</reference>
<sequence>MSDFMPSQEQISAAFEFAGLPVPAERLAENHTTYAETLALIRKASTPGLGETVPALGFKAHWD</sequence>